<accession>A0A233V3E6</accession>
<evidence type="ECO:0000259" key="2">
    <source>
        <dbReference type="Pfam" id="PF00668"/>
    </source>
</evidence>
<evidence type="ECO:0000313" key="3">
    <source>
        <dbReference type="EMBL" id="OXZ26932.1"/>
    </source>
</evidence>
<dbReference type="EMBL" id="NDYC01000031">
    <property type="protein sequence ID" value="OXZ26932.1"/>
    <property type="molecule type" value="Genomic_DNA"/>
</dbReference>
<proteinExistence type="predicted"/>
<dbReference type="GO" id="GO:0005737">
    <property type="term" value="C:cytoplasm"/>
    <property type="evidence" value="ECO:0007669"/>
    <property type="project" value="TreeGrafter"/>
</dbReference>
<dbReference type="PANTHER" id="PTHR45527:SF10">
    <property type="entry name" value="PYOCHELIN SYNTHASE PCHF"/>
    <property type="match status" value="1"/>
</dbReference>
<dbReference type="GO" id="GO:0043041">
    <property type="term" value="P:amino acid activation for nonribosomal peptide biosynthetic process"/>
    <property type="evidence" value="ECO:0007669"/>
    <property type="project" value="TreeGrafter"/>
</dbReference>
<evidence type="ECO:0000313" key="4">
    <source>
        <dbReference type="Proteomes" id="UP000215413"/>
    </source>
</evidence>
<keyword evidence="1" id="KW-0436">Ligase</keyword>
<dbReference type="GO" id="GO:0031177">
    <property type="term" value="F:phosphopantetheine binding"/>
    <property type="evidence" value="ECO:0007669"/>
    <property type="project" value="TreeGrafter"/>
</dbReference>
<dbReference type="Proteomes" id="UP000215413">
    <property type="component" value="Unassembled WGS sequence"/>
</dbReference>
<dbReference type="InterPro" id="IPR001242">
    <property type="entry name" value="Condensation_dom"/>
</dbReference>
<sequence>MISDVCVLKYIIYLRENNIRLYLDDKKIKYKAMDGTSNKFISDFREYIGKNKNQFIKVLKNINTGIELSPIQKSYILGMDTDCELGGTNCAYYIEYKINNIDISRLEKIINELIYENEGLRCFFVDINKYVIFDTFDKYKIKKLDNNLDYNEIRNLIFDKKYSYYDWPLFDFYVHKDSNSDDILYFIFNCIVLDAWSANNLIKEIFYRYFLDIHKKIASTNYSIYKRKESLYLDNLEMEEYHKYLSDEMKKYSIPELKYKRDFSEIRKVTFKRVCYEFTVKETKEIFSKLRLLGYTPTMYIATCYASFLAEASGEERSSIILTMNGRKNIIENENDIIGEFSNIAVLNYTKSGNFCHDLKNIRNSILEILEFIEYDGMESFKYIKQNKLGQIVSPFVLTSVIEEDTIMEGFVTENYAISKTPQVIIDHHIRLIRNSMVISWDYVEELFEKEYIETLFNNYIKFLNNMKFNIL</sequence>
<dbReference type="GO" id="GO:0008610">
    <property type="term" value="P:lipid biosynthetic process"/>
    <property type="evidence" value="ECO:0007669"/>
    <property type="project" value="UniProtKB-ARBA"/>
</dbReference>
<name>A0A233V3E6_FINMA</name>
<dbReference type="SUPFAM" id="SSF52777">
    <property type="entry name" value="CoA-dependent acyltransferases"/>
    <property type="match status" value="2"/>
</dbReference>
<gene>
    <name evidence="3" type="ORF">B9N49_07165</name>
</gene>
<protein>
    <recommendedName>
        <fullName evidence="2">Condensation domain-containing protein</fullName>
    </recommendedName>
</protein>
<organism evidence="3 4">
    <name type="scientific">Finegoldia magna</name>
    <name type="common">Peptostreptococcus magnus</name>
    <dbReference type="NCBI Taxonomy" id="1260"/>
    <lineage>
        <taxon>Bacteria</taxon>
        <taxon>Bacillati</taxon>
        <taxon>Bacillota</taxon>
        <taxon>Tissierellia</taxon>
        <taxon>Tissierellales</taxon>
        <taxon>Peptoniphilaceae</taxon>
        <taxon>Finegoldia</taxon>
    </lineage>
</organism>
<dbReference type="InterPro" id="IPR023213">
    <property type="entry name" value="CAT-like_dom_sf"/>
</dbReference>
<evidence type="ECO:0000256" key="1">
    <source>
        <dbReference type="ARBA" id="ARBA00022598"/>
    </source>
</evidence>
<feature type="domain" description="Condensation" evidence="2">
    <location>
        <begin position="67"/>
        <end position="466"/>
    </location>
</feature>
<dbReference type="Pfam" id="PF00668">
    <property type="entry name" value="Condensation"/>
    <property type="match status" value="1"/>
</dbReference>
<dbReference type="Gene3D" id="3.30.559.30">
    <property type="entry name" value="Nonribosomal peptide synthetase, condensation domain"/>
    <property type="match status" value="1"/>
</dbReference>
<comment type="caution">
    <text evidence="3">The sequence shown here is derived from an EMBL/GenBank/DDBJ whole genome shotgun (WGS) entry which is preliminary data.</text>
</comment>
<dbReference type="Gene3D" id="3.30.559.10">
    <property type="entry name" value="Chloramphenicol acetyltransferase-like domain"/>
    <property type="match status" value="1"/>
</dbReference>
<reference evidence="4" key="1">
    <citation type="submission" date="2017-04" db="EMBL/GenBank/DDBJ databases">
        <title>Finegoldia magna isolated from orthopedic joint implant-associated infections.</title>
        <authorList>
            <person name="Bjorklund S."/>
            <person name="Bruggemann H."/>
            <person name="Jensen A."/>
            <person name="Hellmark B."/>
            <person name="Soderquist B."/>
        </authorList>
    </citation>
    <scope>NUCLEOTIDE SEQUENCE [LARGE SCALE GENOMIC DNA]</scope>
    <source>
        <strain evidence="4">CCUG 54800</strain>
    </source>
</reference>
<dbReference type="PANTHER" id="PTHR45527">
    <property type="entry name" value="NONRIBOSOMAL PEPTIDE SYNTHETASE"/>
    <property type="match status" value="1"/>
</dbReference>
<dbReference type="RefSeq" id="WP_073998355.1">
    <property type="nucleotide sequence ID" value="NZ_NDYC01000031.1"/>
</dbReference>
<dbReference type="GO" id="GO:0044550">
    <property type="term" value="P:secondary metabolite biosynthetic process"/>
    <property type="evidence" value="ECO:0007669"/>
    <property type="project" value="TreeGrafter"/>
</dbReference>
<dbReference type="GO" id="GO:0016874">
    <property type="term" value="F:ligase activity"/>
    <property type="evidence" value="ECO:0007669"/>
    <property type="project" value="UniProtKB-KW"/>
</dbReference>
<dbReference type="AlphaFoldDB" id="A0A233V3E6"/>